<keyword evidence="3" id="KW-0238">DNA-binding</keyword>
<dbReference type="EMBL" id="JAGTJR010000001">
    <property type="protein sequence ID" value="KAH7065416.1"/>
    <property type="molecule type" value="Genomic_DNA"/>
</dbReference>
<dbReference type="InterPro" id="IPR013700">
    <property type="entry name" value="AflR"/>
</dbReference>
<evidence type="ECO:0000256" key="2">
    <source>
        <dbReference type="ARBA" id="ARBA00023015"/>
    </source>
</evidence>
<dbReference type="Pfam" id="PF08493">
    <property type="entry name" value="AflR"/>
    <property type="match status" value="1"/>
</dbReference>
<keyword evidence="2" id="KW-0805">Transcription regulation</keyword>
<evidence type="ECO:0000256" key="5">
    <source>
        <dbReference type="ARBA" id="ARBA00023242"/>
    </source>
</evidence>
<organism evidence="8 9">
    <name type="scientific">Macrophomina phaseolina</name>
    <dbReference type="NCBI Taxonomy" id="35725"/>
    <lineage>
        <taxon>Eukaryota</taxon>
        <taxon>Fungi</taxon>
        <taxon>Dikarya</taxon>
        <taxon>Ascomycota</taxon>
        <taxon>Pezizomycotina</taxon>
        <taxon>Dothideomycetes</taxon>
        <taxon>Dothideomycetes incertae sedis</taxon>
        <taxon>Botryosphaeriales</taxon>
        <taxon>Botryosphaeriaceae</taxon>
        <taxon>Macrophomina</taxon>
    </lineage>
</organism>
<keyword evidence="5" id="KW-0539">Nucleus</keyword>
<reference evidence="8 9" key="1">
    <citation type="journal article" date="2021" name="Nat. Commun.">
        <title>Genetic determinants of endophytism in the Arabidopsis root mycobiome.</title>
        <authorList>
            <person name="Mesny F."/>
            <person name="Miyauchi S."/>
            <person name="Thiergart T."/>
            <person name="Pickel B."/>
            <person name="Atanasova L."/>
            <person name="Karlsson M."/>
            <person name="Huettel B."/>
            <person name="Barry K.W."/>
            <person name="Haridas S."/>
            <person name="Chen C."/>
            <person name="Bauer D."/>
            <person name="Andreopoulos W."/>
            <person name="Pangilinan J."/>
            <person name="LaButti K."/>
            <person name="Riley R."/>
            <person name="Lipzen A."/>
            <person name="Clum A."/>
            <person name="Drula E."/>
            <person name="Henrissat B."/>
            <person name="Kohler A."/>
            <person name="Grigoriev I.V."/>
            <person name="Martin F.M."/>
            <person name="Hacquard S."/>
        </authorList>
    </citation>
    <scope>NUCLEOTIDE SEQUENCE [LARGE SCALE GENOMIC DNA]</scope>
    <source>
        <strain evidence="8 9">MPI-SDFR-AT-0080</strain>
    </source>
</reference>
<feature type="region of interest" description="Disordered" evidence="6">
    <location>
        <begin position="273"/>
        <end position="296"/>
    </location>
</feature>
<evidence type="ECO:0000313" key="9">
    <source>
        <dbReference type="Proteomes" id="UP000774617"/>
    </source>
</evidence>
<feature type="compositionally biased region" description="Low complexity" evidence="6">
    <location>
        <begin position="108"/>
        <end position="127"/>
    </location>
</feature>
<dbReference type="CDD" id="cd00067">
    <property type="entry name" value="GAL4"/>
    <property type="match status" value="1"/>
</dbReference>
<accession>A0ABQ8GVY2</accession>
<comment type="caution">
    <text evidence="8">The sequence shown here is derived from an EMBL/GenBank/DDBJ whole genome shotgun (WGS) entry which is preliminary data.</text>
</comment>
<feature type="region of interest" description="Disordered" evidence="6">
    <location>
        <begin position="81"/>
        <end position="138"/>
    </location>
</feature>
<keyword evidence="9" id="KW-1185">Reference proteome</keyword>
<keyword evidence="1" id="KW-0479">Metal-binding</keyword>
<feature type="compositionally biased region" description="Low complexity" evidence="6">
    <location>
        <begin position="22"/>
        <end position="31"/>
    </location>
</feature>
<evidence type="ECO:0000259" key="7">
    <source>
        <dbReference type="PROSITE" id="PS50048"/>
    </source>
</evidence>
<protein>
    <recommendedName>
        <fullName evidence="7">Zn(2)-C6 fungal-type domain-containing protein</fullName>
    </recommendedName>
</protein>
<feature type="compositionally biased region" description="Basic and acidic residues" evidence="6">
    <location>
        <begin position="36"/>
        <end position="48"/>
    </location>
</feature>
<feature type="region of interest" description="Disordered" evidence="6">
    <location>
        <begin position="176"/>
        <end position="236"/>
    </location>
</feature>
<dbReference type="InterPro" id="IPR036864">
    <property type="entry name" value="Zn2-C6_fun-type_DNA-bd_sf"/>
</dbReference>
<dbReference type="Proteomes" id="UP000774617">
    <property type="component" value="Unassembled WGS sequence"/>
</dbReference>
<feature type="compositionally biased region" description="Low complexity" evidence="6">
    <location>
        <begin position="186"/>
        <end position="217"/>
    </location>
</feature>
<feature type="domain" description="Zn(2)-C6 fungal-type" evidence="7">
    <location>
        <begin position="48"/>
        <end position="79"/>
    </location>
</feature>
<gene>
    <name evidence="8" type="ORF">B0J12DRAFT_35689</name>
</gene>
<evidence type="ECO:0000256" key="3">
    <source>
        <dbReference type="ARBA" id="ARBA00023125"/>
    </source>
</evidence>
<evidence type="ECO:0000256" key="1">
    <source>
        <dbReference type="ARBA" id="ARBA00022723"/>
    </source>
</evidence>
<sequence>MYMHTQTPSSSGDLSPKKTESKTTTTAAETTIMPRVIKEEKAGKERRSCENCYRSKVKCASEGPGPCIRCKDRDTICVRGYQKPLGRTPGVRNRKKRKSKENEERAAPRTPATSTSSGSTTPTAMPTGEVFATDGHHHHHHQLFTTDFNFGEFLRPASEPDAFFNNCDISPLAGAPWQQQEEEDAASPSTSATPASSASALYSSSPPSAASTTATTAGTDIARAQPPPTTNTALPTPFSLDMTTAFFTGSADDLFDHLPCTCKESITRAITTVHDTQEQRDNNPANPSSNSSPTAQGLDHLLAANKASLATITAYLDCLSIHDASLVLLVCHLLQKMLSLYQDAWFATTAAFSSTATASASSSSSFAAPPNFFLEEQNQPGGGLTITFGRYELSGEDAQALARQIVLLDVTKIGGVLRRLEEGDAIYGDTGNTLGVLRRSLKQELKRLKDRLSA</sequence>
<keyword evidence="4" id="KW-0804">Transcription</keyword>
<feature type="region of interest" description="Disordered" evidence="6">
    <location>
        <begin position="1"/>
        <end position="48"/>
    </location>
</feature>
<evidence type="ECO:0000256" key="6">
    <source>
        <dbReference type="SAM" id="MobiDB-lite"/>
    </source>
</evidence>
<feature type="compositionally biased region" description="Low complexity" evidence="6">
    <location>
        <begin position="282"/>
        <end position="293"/>
    </location>
</feature>
<proteinExistence type="predicted"/>
<evidence type="ECO:0000313" key="8">
    <source>
        <dbReference type="EMBL" id="KAH7065416.1"/>
    </source>
</evidence>
<dbReference type="InterPro" id="IPR001138">
    <property type="entry name" value="Zn2Cys6_DnaBD"/>
</dbReference>
<feature type="compositionally biased region" description="Polar residues" evidence="6">
    <location>
        <begin position="1"/>
        <end position="13"/>
    </location>
</feature>
<dbReference type="SUPFAM" id="SSF57701">
    <property type="entry name" value="Zn2/Cys6 DNA-binding domain"/>
    <property type="match status" value="1"/>
</dbReference>
<dbReference type="PROSITE" id="PS50048">
    <property type="entry name" value="ZN2_CY6_FUNGAL_2"/>
    <property type="match status" value="1"/>
</dbReference>
<name>A0ABQ8GVY2_9PEZI</name>
<evidence type="ECO:0000256" key="4">
    <source>
        <dbReference type="ARBA" id="ARBA00023163"/>
    </source>
</evidence>